<evidence type="ECO:0000256" key="4">
    <source>
        <dbReference type="ARBA" id="ARBA00022679"/>
    </source>
</evidence>
<dbReference type="SUPFAM" id="SSF47802">
    <property type="entry name" value="DNA polymerase beta, N-terminal domain-like"/>
    <property type="match status" value="1"/>
</dbReference>
<evidence type="ECO:0000256" key="10">
    <source>
        <dbReference type="ARBA" id="ARBA00023204"/>
    </source>
</evidence>
<keyword evidence="6" id="KW-0235">DNA replication</keyword>
<dbReference type="GO" id="GO:0046872">
    <property type="term" value="F:metal ion binding"/>
    <property type="evidence" value="ECO:0007669"/>
    <property type="project" value="UniProtKB-UniRule"/>
</dbReference>
<dbReference type="Pfam" id="PF14716">
    <property type="entry name" value="HHH_8"/>
    <property type="match status" value="1"/>
</dbReference>
<dbReference type="Gene3D" id="1.10.150.20">
    <property type="entry name" value="5' to 3' exonuclease, C-terminal subdomain"/>
    <property type="match status" value="1"/>
</dbReference>
<evidence type="ECO:0000256" key="5">
    <source>
        <dbReference type="ARBA" id="ARBA00022695"/>
    </source>
</evidence>
<keyword evidence="3" id="KW-0237">DNA synthesis</keyword>
<evidence type="ECO:0000259" key="16">
    <source>
        <dbReference type="PROSITE" id="PS50172"/>
    </source>
</evidence>
<comment type="subcellular location">
    <subcellularLocation>
        <location evidence="14">Nucleus</location>
    </subcellularLocation>
</comment>
<dbReference type="SUPFAM" id="SSF52113">
    <property type="entry name" value="BRCT domain"/>
    <property type="match status" value="1"/>
</dbReference>
<dbReference type="AlphaFoldDB" id="A0A1Y1IN70"/>
<dbReference type="EMBL" id="DF237756">
    <property type="protein sequence ID" value="GAQ91562.1"/>
    <property type="molecule type" value="Genomic_DNA"/>
</dbReference>
<dbReference type="InterPro" id="IPR019843">
    <property type="entry name" value="DNA_pol-X_BS"/>
</dbReference>
<dbReference type="Gene3D" id="3.30.210.10">
    <property type="entry name" value="DNA polymerase, thumb domain"/>
    <property type="match status" value="1"/>
</dbReference>
<dbReference type="InterPro" id="IPR028207">
    <property type="entry name" value="DNA_pol_B_palm_palm"/>
</dbReference>
<keyword evidence="5 14" id="KW-0548">Nucleotidyltransferase</keyword>
<evidence type="ECO:0000256" key="1">
    <source>
        <dbReference type="ARBA" id="ARBA00001936"/>
    </source>
</evidence>
<evidence type="ECO:0000256" key="6">
    <source>
        <dbReference type="ARBA" id="ARBA00022705"/>
    </source>
</evidence>
<dbReference type="PANTHER" id="PTHR11276">
    <property type="entry name" value="DNA POLYMERASE TYPE-X FAMILY MEMBER"/>
    <property type="match status" value="1"/>
</dbReference>
<feature type="region of interest" description="Disordered" evidence="15">
    <location>
        <begin position="265"/>
        <end position="303"/>
    </location>
</feature>
<dbReference type="GO" id="GO:0003677">
    <property type="term" value="F:DNA binding"/>
    <property type="evidence" value="ECO:0007669"/>
    <property type="project" value="UniProtKB-UniRule"/>
</dbReference>
<dbReference type="SMART" id="SM00483">
    <property type="entry name" value="POLXc"/>
    <property type="match status" value="1"/>
</dbReference>
<keyword evidence="18" id="KW-1185">Reference proteome</keyword>
<dbReference type="InterPro" id="IPR010996">
    <property type="entry name" value="HHH_MUS81"/>
</dbReference>
<comment type="function">
    <text evidence="14">DNA polymerase that functions in several pathways of DNA repair. Involved in base excision repair (BER) responsible for repair of lesions that give rise to abasic (AP) sites in DNA. Also contributes to DNA double-strand break repair by non-homologous end joining and homologous recombination. Has both template-dependent and template-independent (terminal transferase) DNA polymerase activities. Has also a 5'-deoxyribose-5-phosphate lyase (dRP lyase) activity.</text>
</comment>
<keyword evidence="9" id="KW-0238">DNA-binding</keyword>
<dbReference type="Gene3D" id="3.40.50.10190">
    <property type="entry name" value="BRCT domain"/>
    <property type="match status" value="1"/>
</dbReference>
<evidence type="ECO:0000256" key="14">
    <source>
        <dbReference type="RuleBase" id="RU366014"/>
    </source>
</evidence>
<dbReference type="InterPro" id="IPR018944">
    <property type="entry name" value="DNA_pol_lambd_fingers_domain"/>
</dbReference>
<comment type="cofactor">
    <cofactor evidence="1">
        <name>Mn(2+)</name>
        <dbReference type="ChEBI" id="CHEBI:29035"/>
    </cofactor>
</comment>
<evidence type="ECO:0000256" key="15">
    <source>
        <dbReference type="SAM" id="MobiDB-lite"/>
    </source>
</evidence>
<feature type="active site" description="Nucleophile; Schiff-base intermediate with DNA; for 5'-dRP lyase activity" evidence="13">
    <location>
        <position position="367"/>
    </location>
</feature>
<keyword evidence="7 14" id="KW-0227">DNA damage</keyword>
<dbReference type="Pfam" id="PF14791">
    <property type="entry name" value="DNA_pol_B_thumb"/>
    <property type="match status" value="1"/>
</dbReference>
<comment type="similarity">
    <text evidence="2 14">Belongs to the DNA polymerase type-X family.</text>
</comment>
<dbReference type="OMA" id="DFFCCKW"/>
<feature type="compositionally biased region" description="Basic and acidic residues" evidence="15">
    <location>
        <begin position="265"/>
        <end position="275"/>
    </location>
</feature>
<dbReference type="GO" id="GO:0005634">
    <property type="term" value="C:nucleus"/>
    <property type="evidence" value="ECO:0000318"/>
    <property type="project" value="GO_Central"/>
</dbReference>
<dbReference type="Proteomes" id="UP000054558">
    <property type="component" value="Unassembled WGS sequence"/>
</dbReference>
<dbReference type="Gene3D" id="1.10.150.110">
    <property type="entry name" value="DNA polymerase beta, N-terminal domain-like"/>
    <property type="match status" value="1"/>
</dbReference>
<reference evidence="17 18" key="1">
    <citation type="journal article" date="2014" name="Nat. Commun.">
        <title>Klebsormidium flaccidum genome reveals primary factors for plant terrestrial adaptation.</title>
        <authorList>
            <person name="Hori K."/>
            <person name="Maruyama F."/>
            <person name="Fujisawa T."/>
            <person name="Togashi T."/>
            <person name="Yamamoto N."/>
            <person name="Seo M."/>
            <person name="Sato S."/>
            <person name="Yamada T."/>
            <person name="Mori H."/>
            <person name="Tajima N."/>
            <person name="Moriyama T."/>
            <person name="Ikeuchi M."/>
            <person name="Watanabe M."/>
            <person name="Wada H."/>
            <person name="Kobayashi K."/>
            <person name="Saito M."/>
            <person name="Masuda T."/>
            <person name="Sasaki-Sekimoto Y."/>
            <person name="Mashiguchi K."/>
            <person name="Awai K."/>
            <person name="Shimojima M."/>
            <person name="Masuda S."/>
            <person name="Iwai M."/>
            <person name="Nobusawa T."/>
            <person name="Narise T."/>
            <person name="Kondo S."/>
            <person name="Saito H."/>
            <person name="Sato R."/>
            <person name="Murakawa M."/>
            <person name="Ihara Y."/>
            <person name="Oshima-Yamada Y."/>
            <person name="Ohtaka K."/>
            <person name="Satoh M."/>
            <person name="Sonobe K."/>
            <person name="Ishii M."/>
            <person name="Ohtani R."/>
            <person name="Kanamori-Sato M."/>
            <person name="Honoki R."/>
            <person name="Miyazaki D."/>
            <person name="Mochizuki H."/>
            <person name="Umetsu J."/>
            <person name="Higashi K."/>
            <person name="Shibata D."/>
            <person name="Kamiya Y."/>
            <person name="Sato N."/>
            <person name="Nakamura Y."/>
            <person name="Tabata S."/>
            <person name="Ida S."/>
            <person name="Kurokawa K."/>
            <person name="Ohta H."/>
        </authorList>
    </citation>
    <scope>NUCLEOTIDE SEQUENCE [LARGE SCALE GENOMIC DNA]</scope>
    <source>
        <strain evidence="17 18">NIES-2285</strain>
    </source>
</reference>
<dbReference type="PROSITE" id="PS00522">
    <property type="entry name" value="DNA_POLYMERASE_X"/>
    <property type="match status" value="1"/>
</dbReference>
<dbReference type="InterPro" id="IPR029398">
    <property type="entry name" value="PolB_thumb"/>
</dbReference>
<dbReference type="GO" id="GO:0003887">
    <property type="term" value="F:DNA-directed DNA polymerase activity"/>
    <property type="evidence" value="ECO:0000318"/>
    <property type="project" value="GO_Central"/>
</dbReference>
<evidence type="ECO:0000313" key="18">
    <source>
        <dbReference type="Proteomes" id="UP000054558"/>
    </source>
</evidence>
<dbReference type="InterPro" id="IPR027421">
    <property type="entry name" value="DNA_pol_lamdba_lyase_dom_sf"/>
</dbReference>
<dbReference type="InterPro" id="IPR037160">
    <property type="entry name" value="DNA_Pol_thumb_sf"/>
</dbReference>
<evidence type="ECO:0000256" key="11">
    <source>
        <dbReference type="ARBA" id="ARBA00023239"/>
    </source>
</evidence>
<dbReference type="InterPro" id="IPR002008">
    <property type="entry name" value="DNA_pol_X_beta-like"/>
</dbReference>
<dbReference type="CDD" id="cd00141">
    <property type="entry name" value="NT_POLXc"/>
    <property type="match status" value="1"/>
</dbReference>
<dbReference type="InterPro" id="IPR002054">
    <property type="entry name" value="DNA-dir_DNA_pol_X"/>
</dbReference>
<comment type="catalytic activity">
    <reaction evidence="12 14">
        <text>DNA(n) + a 2'-deoxyribonucleoside 5'-triphosphate = DNA(n+1) + diphosphate</text>
        <dbReference type="Rhea" id="RHEA:22508"/>
        <dbReference type="Rhea" id="RHEA-COMP:17339"/>
        <dbReference type="Rhea" id="RHEA-COMP:17340"/>
        <dbReference type="ChEBI" id="CHEBI:33019"/>
        <dbReference type="ChEBI" id="CHEBI:61560"/>
        <dbReference type="ChEBI" id="CHEBI:173112"/>
        <dbReference type="EC" id="2.7.7.7"/>
    </reaction>
</comment>
<evidence type="ECO:0000256" key="8">
    <source>
        <dbReference type="ARBA" id="ARBA00022932"/>
    </source>
</evidence>
<evidence type="ECO:0000313" key="17">
    <source>
        <dbReference type="EMBL" id="GAQ91562.1"/>
    </source>
</evidence>
<dbReference type="InterPro" id="IPR001357">
    <property type="entry name" value="BRCT_dom"/>
</dbReference>
<evidence type="ECO:0000256" key="12">
    <source>
        <dbReference type="ARBA" id="ARBA00049244"/>
    </source>
</evidence>
<dbReference type="EC" id="2.7.7.7" evidence="14"/>
<dbReference type="InterPro" id="IPR036420">
    <property type="entry name" value="BRCT_dom_sf"/>
</dbReference>
<dbReference type="Pfam" id="PF14792">
    <property type="entry name" value="DNA_pol_B_palm"/>
    <property type="match status" value="1"/>
</dbReference>
<protein>
    <recommendedName>
        <fullName evidence="14">DNA polymerase</fullName>
        <ecNumber evidence="14">2.7.7.7</ecNumber>
    </recommendedName>
</protein>
<dbReference type="PROSITE" id="PS50172">
    <property type="entry name" value="BRCT"/>
    <property type="match status" value="1"/>
</dbReference>
<accession>A0A1Y1IN70</accession>
<keyword evidence="4 14" id="KW-0808">Transferase</keyword>
<feature type="domain" description="BRCT" evidence="16">
    <location>
        <begin position="26"/>
        <end position="131"/>
    </location>
</feature>
<dbReference type="PRINTS" id="PR00869">
    <property type="entry name" value="DNAPOLX"/>
</dbReference>
<dbReference type="Pfam" id="PF10391">
    <property type="entry name" value="DNA_pol_lambd_f"/>
    <property type="match status" value="1"/>
</dbReference>
<dbReference type="InterPro" id="IPR043519">
    <property type="entry name" value="NT_sf"/>
</dbReference>
<dbReference type="SUPFAM" id="SSF81301">
    <property type="entry name" value="Nucleotidyltransferase"/>
    <property type="match status" value="1"/>
</dbReference>
<proteinExistence type="inferred from homology"/>
<evidence type="ECO:0000256" key="7">
    <source>
        <dbReference type="ARBA" id="ARBA00022763"/>
    </source>
</evidence>
<keyword evidence="11" id="KW-0456">Lyase</keyword>
<evidence type="ECO:0000256" key="2">
    <source>
        <dbReference type="ARBA" id="ARBA00008323"/>
    </source>
</evidence>
<feature type="region of interest" description="Disordered" evidence="15">
    <location>
        <begin position="197"/>
        <end position="235"/>
    </location>
</feature>
<dbReference type="InterPro" id="IPR022312">
    <property type="entry name" value="DNA_pol_X"/>
</dbReference>
<keyword evidence="8 14" id="KW-0239">DNA-directed DNA polymerase</keyword>
<evidence type="ECO:0000256" key="13">
    <source>
        <dbReference type="PIRSR" id="PIRSR622312-50"/>
    </source>
</evidence>
<evidence type="ECO:0000256" key="3">
    <source>
        <dbReference type="ARBA" id="ARBA00022634"/>
    </source>
</evidence>
<gene>
    <name evidence="17" type="ORF">KFL_008070060</name>
</gene>
<dbReference type="SUPFAM" id="SSF81585">
    <property type="entry name" value="PsbU/PolX domain-like"/>
    <property type="match status" value="1"/>
</dbReference>
<keyword evidence="10 14" id="KW-0234">DNA repair</keyword>
<dbReference type="GO" id="GO:0016829">
    <property type="term" value="F:lyase activity"/>
    <property type="evidence" value="ECO:0007669"/>
    <property type="project" value="UniProtKB-KW"/>
</dbReference>
<dbReference type="PRINTS" id="PR00870">
    <property type="entry name" value="DNAPOLXBETA"/>
</dbReference>
<evidence type="ECO:0000256" key="9">
    <source>
        <dbReference type="ARBA" id="ARBA00023125"/>
    </source>
</evidence>
<organism evidence="17 18">
    <name type="scientific">Klebsormidium nitens</name>
    <name type="common">Green alga</name>
    <name type="synonym">Ulothrix nitens</name>
    <dbReference type="NCBI Taxonomy" id="105231"/>
    <lineage>
        <taxon>Eukaryota</taxon>
        <taxon>Viridiplantae</taxon>
        <taxon>Streptophyta</taxon>
        <taxon>Klebsormidiophyceae</taxon>
        <taxon>Klebsormidiales</taxon>
        <taxon>Klebsormidiaceae</taxon>
        <taxon>Klebsormidium</taxon>
    </lineage>
</organism>
<dbReference type="OrthoDB" id="205514at2759"/>
<dbReference type="Gene3D" id="3.30.460.10">
    <property type="entry name" value="Beta Polymerase, domain 2"/>
    <property type="match status" value="1"/>
</dbReference>
<dbReference type="GO" id="GO:0006260">
    <property type="term" value="P:DNA replication"/>
    <property type="evidence" value="ECO:0007669"/>
    <property type="project" value="UniProtKB-KW"/>
</dbReference>
<sequence length="634" mass="69302">MKRSPGPGRPARASCKRTASDPLVVQKDGIFRDVHMVLIPGGGILEKQLQIWCRKVTALGGSCRTLSSGPTTADVIDVATHIAAATTARLEQRMEKVELVGRAARAVAVSFKWLEECLASAAQVPVDNFLLREVGWYEHDKEGPTGSEQPGTAGGACPAPLMEHVTAKAASPGYEPLPLPTSGLSLPLNNSLSLDDSTNCPALSHPSPSNDRVQREGTACGVRAGSDGSDDEAGPCVRDALQARGARGGSREERLQEWMRTEVALRRQGRPREEGAETQDGCEASQYPEVDDESTLEGAEGDIPLDLNEHITRHLRELKDIYEALGDEWRALTYRRAVGVLERLSFRIASAEQLAGVMGVGQQVRDKVKEILGTGRLAKLDSLQSDAKLRVLRLFSSVFGVGAKTALELYSRGHRSLADLRGDPSLSRQAQLGLRYYEEIGAKMSRDDVARIHALVQAQAESICPGVSCEVTGSYRRGRIMCGDVDFLVTHPDGKSHRGLLARLHQRLTAIGFLMADLRSFDDDDQGGGALCQTYLGMCRLPGTDDHRRIDIKVYSAAVYACALVHFTGNEVFNRKVRFFALQTGFKLSEYGLFPVTKIGKRKFVDKTSLPCATERDVFAHLGLEYLEPHERNW</sequence>
<name>A0A1Y1IN70_KLENI</name>
<keyword evidence="14" id="KW-0539">Nucleus</keyword>
<dbReference type="STRING" id="105231.A0A1Y1IN70"/>
<dbReference type="GO" id="GO:0006303">
    <property type="term" value="P:double-strand break repair via nonhomologous end joining"/>
    <property type="evidence" value="ECO:0000318"/>
    <property type="project" value="GO_Central"/>
</dbReference>
<dbReference type="PANTHER" id="PTHR11276:SF28">
    <property type="entry name" value="DNA POLYMERASE LAMBDA"/>
    <property type="match status" value="1"/>
</dbReference>